<accession>A0A834ITS4</accession>
<gene>
    <name evidence="2" type="ORF">GWI33_002461</name>
</gene>
<feature type="region of interest" description="Disordered" evidence="1">
    <location>
        <begin position="1"/>
        <end position="72"/>
    </location>
</feature>
<feature type="compositionally biased region" description="Basic residues" evidence="1">
    <location>
        <begin position="19"/>
        <end position="28"/>
    </location>
</feature>
<evidence type="ECO:0000313" key="2">
    <source>
        <dbReference type="EMBL" id="KAF7287079.1"/>
    </source>
</evidence>
<evidence type="ECO:0000256" key="1">
    <source>
        <dbReference type="SAM" id="MobiDB-lite"/>
    </source>
</evidence>
<sequence>MYALRKKKDPFNDGGRFSTSHKQRKPRAKAQILKLRFISEQWERPGGQNGSTEGQDIAGRRQPFTHSRTSSH</sequence>
<evidence type="ECO:0000313" key="3">
    <source>
        <dbReference type="Proteomes" id="UP000625711"/>
    </source>
</evidence>
<keyword evidence="3" id="KW-1185">Reference proteome</keyword>
<dbReference type="AlphaFoldDB" id="A0A834ITS4"/>
<name>A0A834ITS4_RHYFE</name>
<reference evidence="2" key="1">
    <citation type="submission" date="2020-08" db="EMBL/GenBank/DDBJ databases">
        <title>Genome sequencing and assembly of the red palm weevil Rhynchophorus ferrugineus.</title>
        <authorList>
            <person name="Dias G.B."/>
            <person name="Bergman C.M."/>
            <person name="Manee M."/>
        </authorList>
    </citation>
    <scope>NUCLEOTIDE SEQUENCE</scope>
    <source>
        <strain evidence="2">AA-2017</strain>
        <tissue evidence="2">Whole larva</tissue>
    </source>
</reference>
<comment type="caution">
    <text evidence="2">The sequence shown here is derived from an EMBL/GenBank/DDBJ whole genome shotgun (WGS) entry which is preliminary data.</text>
</comment>
<organism evidence="2 3">
    <name type="scientific">Rhynchophorus ferrugineus</name>
    <name type="common">Red palm weevil</name>
    <name type="synonym">Curculio ferrugineus</name>
    <dbReference type="NCBI Taxonomy" id="354439"/>
    <lineage>
        <taxon>Eukaryota</taxon>
        <taxon>Metazoa</taxon>
        <taxon>Ecdysozoa</taxon>
        <taxon>Arthropoda</taxon>
        <taxon>Hexapoda</taxon>
        <taxon>Insecta</taxon>
        <taxon>Pterygota</taxon>
        <taxon>Neoptera</taxon>
        <taxon>Endopterygota</taxon>
        <taxon>Coleoptera</taxon>
        <taxon>Polyphaga</taxon>
        <taxon>Cucujiformia</taxon>
        <taxon>Curculionidae</taxon>
        <taxon>Dryophthorinae</taxon>
        <taxon>Rhynchophorus</taxon>
    </lineage>
</organism>
<dbReference type="Proteomes" id="UP000625711">
    <property type="component" value="Unassembled WGS sequence"/>
</dbReference>
<protein>
    <submittedName>
        <fullName evidence="2">Uncharacterized protein</fullName>
    </submittedName>
</protein>
<dbReference type="EMBL" id="JAACXV010000016">
    <property type="protein sequence ID" value="KAF7287079.1"/>
    <property type="molecule type" value="Genomic_DNA"/>
</dbReference>
<proteinExistence type="predicted"/>